<dbReference type="GO" id="GO:0045454">
    <property type="term" value="P:cell redox homeostasis"/>
    <property type="evidence" value="ECO:0007669"/>
    <property type="project" value="TreeGrafter"/>
</dbReference>
<dbReference type="InterPro" id="IPR050924">
    <property type="entry name" value="Peroxiredoxin_BCP/PrxQ"/>
</dbReference>
<dbReference type="EC" id="1.11.1.24" evidence="3"/>
<dbReference type="InterPro" id="IPR000866">
    <property type="entry name" value="AhpC/TSA"/>
</dbReference>
<dbReference type="PANTHER" id="PTHR42801:SF4">
    <property type="entry name" value="AHPC_TSA FAMILY PROTEIN"/>
    <property type="match status" value="1"/>
</dbReference>
<dbReference type="PANTHER" id="PTHR42801">
    <property type="entry name" value="THIOREDOXIN-DEPENDENT PEROXIDE REDUCTASE"/>
    <property type="match status" value="1"/>
</dbReference>
<dbReference type="GO" id="GO:0008379">
    <property type="term" value="F:thioredoxin peroxidase activity"/>
    <property type="evidence" value="ECO:0007669"/>
    <property type="project" value="TreeGrafter"/>
</dbReference>
<dbReference type="GO" id="GO:0034599">
    <property type="term" value="P:cellular response to oxidative stress"/>
    <property type="evidence" value="ECO:0007669"/>
    <property type="project" value="TreeGrafter"/>
</dbReference>
<comment type="similarity">
    <text evidence="10">Belongs to the peroxiredoxin family. BCP/PrxQ subfamily.</text>
</comment>
<dbReference type="RefSeq" id="WP_008861004.1">
    <property type="nucleotide sequence ID" value="NZ_CAXSYG010000004.1"/>
</dbReference>
<proteinExistence type="inferred from homology"/>
<evidence type="ECO:0000256" key="3">
    <source>
        <dbReference type="ARBA" id="ARBA00013017"/>
    </source>
</evidence>
<dbReference type="OrthoDB" id="9812811at2"/>
<evidence type="ECO:0000256" key="13">
    <source>
        <dbReference type="PIRSR" id="PIRSR000239-1"/>
    </source>
</evidence>
<evidence type="ECO:0000256" key="12">
    <source>
        <dbReference type="ARBA" id="ARBA00049091"/>
    </source>
</evidence>
<keyword evidence="16" id="KW-1185">Reference proteome</keyword>
<gene>
    <name evidence="15" type="ORF">HMPREF9448_00507</name>
</gene>
<evidence type="ECO:0000256" key="5">
    <source>
        <dbReference type="ARBA" id="ARBA00022862"/>
    </source>
</evidence>
<organism evidence="15 16">
    <name type="scientific">Barnesiella intestinihominis YIT 11860</name>
    <dbReference type="NCBI Taxonomy" id="742726"/>
    <lineage>
        <taxon>Bacteria</taxon>
        <taxon>Pseudomonadati</taxon>
        <taxon>Bacteroidota</taxon>
        <taxon>Bacteroidia</taxon>
        <taxon>Bacteroidales</taxon>
        <taxon>Barnesiellaceae</taxon>
        <taxon>Barnesiella</taxon>
    </lineage>
</organism>
<dbReference type="InterPro" id="IPR013766">
    <property type="entry name" value="Thioredoxin_domain"/>
</dbReference>
<name>K0XR33_9BACT</name>
<evidence type="ECO:0000256" key="1">
    <source>
        <dbReference type="ARBA" id="ARBA00003330"/>
    </source>
</evidence>
<evidence type="ECO:0000313" key="16">
    <source>
        <dbReference type="Proteomes" id="UP000006044"/>
    </source>
</evidence>
<dbReference type="FunFam" id="3.40.30.10:FF:000007">
    <property type="entry name" value="Thioredoxin-dependent thiol peroxidase"/>
    <property type="match status" value="1"/>
</dbReference>
<dbReference type="InterPro" id="IPR036249">
    <property type="entry name" value="Thioredoxin-like_sf"/>
</dbReference>
<comment type="caution">
    <text evidence="15">The sequence shown here is derived from an EMBL/GenBank/DDBJ whole genome shotgun (WGS) entry which is preliminary data.</text>
</comment>
<comment type="catalytic activity">
    <reaction evidence="12">
        <text>a hydroperoxide + [thioredoxin]-dithiol = an alcohol + [thioredoxin]-disulfide + H2O</text>
        <dbReference type="Rhea" id="RHEA:62620"/>
        <dbReference type="Rhea" id="RHEA-COMP:10698"/>
        <dbReference type="Rhea" id="RHEA-COMP:10700"/>
        <dbReference type="ChEBI" id="CHEBI:15377"/>
        <dbReference type="ChEBI" id="CHEBI:29950"/>
        <dbReference type="ChEBI" id="CHEBI:30879"/>
        <dbReference type="ChEBI" id="CHEBI:35924"/>
        <dbReference type="ChEBI" id="CHEBI:50058"/>
        <dbReference type="EC" id="1.11.1.24"/>
    </reaction>
</comment>
<dbReference type="STRING" id="742726.HMPREF9448_00507"/>
<feature type="domain" description="Thioredoxin" evidence="14">
    <location>
        <begin position="3"/>
        <end position="151"/>
    </location>
</feature>
<dbReference type="PROSITE" id="PS51352">
    <property type="entry name" value="THIOREDOXIN_2"/>
    <property type="match status" value="1"/>
</dbReference>
<dbReference type="EMBL" id="ADLE01000001">
    <property type="protein sequence ID" value="EJZ66330.1"/>
    <property type="molecule type" value="Genomic_DNA"/>
</dbReference>
<comment type="function">
    <text evidence="1">Thiol-specific peroxidase that catalyzes the reduction of hydrogen peroxide and organic hydroperoxides to water and alcohols, respectively. Plays a role in cell protection against oxidative stress by detoxifying peroxides and as sensor of hydrogen peroxide-mediated signaling events.</text>
</comment>
<dbReference type="AlphaFoldDB" id="K0XR33"/>
<keyword evidence="5" id="KW-0049">Antioxidant</keyword>
<evidence type="ECO:0000256" key="6">
    <source>
        <dbReference type="ARBA" id="ARBA00023002"/>
    </source>
</evidence>
<dbReference type="Proteomes" id="UP000006044">
    <property type="component" value="Unassembled WGS sequence"/>
</dbReference>
<dbReference type="CDD" id="cd03017">
    <property type="entry name" value="PRX_BCP"/>
    <property type="match status" value="1"/>
</dbReference>
<dbReference type="Pfam" id="PF00578">
    <property type="entry name" value="AhpC-TSA"/>
    <property type="match status" value="1"/>
</dbReference>
<keyword evidence="4" id="KW-0575">Peroxidase</keyword>
<evidence type="ECO:0000256" key="8">
    <source>
        <dbReference type="ARBA" id="ARBA00023284"/>
    </source>
</evidence>
<dbReference type="Gene3D" id="3.40.30.10">
    <property type="entry name" value="Glutaredoxin"/>
    <property type="match status" value="1"/>
</dbReference>
<dbReference type="InterPro" id="IPR024706">
    <property type="entry name" value="Peroxiredoxin_AhpC-typ"/>
</dbReference>
<keyword evidence="8" id="KW-0676">Redox-active center</keyword>
<evidence type="ECO:0000256" key="9">
    <source>
        <dbReference type="ARBA" id="ARBA00032824"/>
    </source>
</evidence>
<evidence type="ECO:0000256" key="11">
    <source>
        <dbReference type="ARBA" id="ARBA00042639"/>
    </source>
</evidence>
<evidence type="ECO:0000256" key="7">
    <source>
        <dbReference type="ARBA" id="ARBA00023157"/>
    </source>
</evidence>
<evidence type="ECO:0000256" key="10">
    <source>
        <dbReference type="ARBA" id="ARBA00038489"/>
    </source>
</evidence>
<sequence>MALKRGDKAPEILGVDQAGKEIRLSDFAGSKLILYFYPKDNTPGCTAEACSLRDHYAELQASGYAVIGVSKDGEASHRKFIEKQSLPFSLIADTECKLNEAFGVWREKKMAGRTYMGTVRTTFIIDENGVITDIIEKVDTKNHASQILKNK</sequence>
<dbReference type="SUPFAM" id="SSF52833">
    <property type="entry name" value="Thioredoxin-like"/>
    <property type="match status" value="1"/>
</dbReference>
<accession>K0XR33</accession>
<dbReference type="PIRSF" id="PIRSF000239">
    <property type="entry name" value="AHPC"/>
    <property type="match status" value="1"/>
</dbReference>
<dbReference type="eggNOG" id="COG1225">
    <property type="taxonomic scope" value="Bacteria"/>
</dbReference>
<reference evidence="15 16" key="1">
    <citation type="submission" date="2012-08" db="EMBL/GenBank/DDBJ databases">
        <title>The Genome Sequence of Barnesiella intestinihominis YIT 11860.</title>
        <authorList>
            <consortium name="The Broad Institute Genome Sequencing Platform"/>
            <person name="Earl A."/>
            <person name="Ward D."/>
            <person name="Feldgarden M."/>
            <person name="Gevers D."/>
            <person name="Morotomi M."/>
            <person name="Walker B."/>
            <person name="Young S.K."/>
            <person name="Zeng Q."/>
            <person name="Gargeya S."/>
            <person name="Fitzgerald M."/>
            <person name="Haas B."/>
            <person name="Abouelleil A."/>
            <person name="Alvarado L."/>
            <person name="Arachchi H.M."/>
            <person name="Berlin A.M."/>
            <person name="Chapman S.B."/>
            <person name="Goldberg J."/>
            <person name="Griggs A."/>
            <person name="Gujja S."/>
            <person name="Hansen M."/>
            <person name="Howarth C."/>
            <person name="Imamovic A."/>
            <person name="Larimer J."/>
            <person name="McCowen C."/>
            <person name="Montmayeur A."/>
            <person name="Murphy C."/>
            <person name="Neiman D."/>
            <person name="Pearson M."/>
            <person name="Priest M."/>
            <person name="Roberts A."/>
            <person name="Saif S."/>
            <person name="Shea T."/>
            <person name="Sisk P."/>
            <person name="Sykes S."/>
            <person name="Wortman J."/>
            <person name="Nusbaum C."/>
            <person name="Birren B."/>
        </authorList>
    </citation>
    <scope>NUCLEOTIDE SEQUENCE [LARGE SCALE GENOMIC DNA]</scope>
    <source>
        <strain evidence="15 16">YIT 11860</strain>
    </source>
</reference>
<keyword evidence="6" id="KW-0560">Oxidoreductase</keyword>
<dbReference type="HOGENOM" id="CLU_042529_14_1_10"/>
<dbReference type="GeneID" id="77847849"/>
<dbReference type="NCBIfam" id="NF006960">
    <property type="entry name" value="PRK09437.1"/>
    <property type="match status" value="1"/>
</dbReference>
<feature type="active site" description="Cysteine sulfenic acid (-SOH) intermediate; for peroxidase activity" evidence="13">
    <location>
        <position position="45"/>
    </location>
</feature>
<comment type="subunit">
    <text evidence="2">Monomer.</text>
</comment>
<dbReference type="GO" id="GO:0005737">
    <property type="term" value="C:cytoplasm"/>
    <property type="evidence" value="ECO:0007669"/>
    <property type="project" value="TreeGrafter"/>
</dbReference>
<evidence type="ECO:0000259" key="14">
    <source>
        <dbReference type="PROSITE" id="PS51352"/>
    </source>
</evidence>
<protein>
    <recommendedName>
        <fullName evidence="3">thioredoxin-dependent peroxiredoxin</fullName>
        <ecNumber evidence="3">1.11.1.24</ecNumber>
    </recommendedName>
    <alternativeName>
        <fullName evidence="9">Thioredoxin peroxidase</fullName>
    </alternativeName>
    <alternativeName>
        <fullName evidence="11">Thioredoxin-dependent peroxiredoxin Bcp</fullName>
    </alternativeName>
</protein>
<dbReference type="PATRIC" id="fig|742726.3.peg.527"/>
<evidence type="ECO:0000256" key="2">
    <source>
        <dbReference type="ARBA" id="ARBA00011245"/>
    </source>
</evidence>
<evidence type="ECO:0000313" key="15">
    <source>
        <dbReference type="EMBL" id="EJZ66330.1"/>
    </source>
</evidence>
<keyword evidence="7" id="KW-1015">Disulfide bond</keyword>
<evidence type="ECO:0000256" key="4">
    <source>
        <dbReference type="ARBA" id="ARBA00022559"/>
    </source>
</evidence>